<evidence type="ECO:0000313" key="2">
    <source>
        <dbReference type="EMBL" id="HFC91231.1"/>
    </source>
</evidence>
<protein>
    <recommendedName>
        <fullName evidence="3">Nucleoside recognition protein</fullName>
    </recommendedName>
</protein>
<feature type="transmembrane region" description="Helical" evidence="1">
    <location>
        <begin position="196"/>
        <end position="214"/>
    </location>
</feature>
<keyword evidence="1" id="KW-1133">Transmembrane helix</keyword>
<feature type="transmembrane region" description="Helical" evidence="1">
    <location>
        <begin position="282"/>
        <end position="301"/>
    </location>
</feature>
<proteinExistence type="predicted"/>
<gene>
    <name evidence="2" type="ORF">ENJ51_00300</name>
</gene>
<feature type="transmembrane region" description="Helical" evidence="1">
    <location>
        <begin position="164"/>
        <end position="189"/>
    </location>
</feature>
<name>A0A7V2SXH0_LEUMU</name>
<feature type="transmembrane region" description="Helical" evidence="1">
    <location>
        <begin position="62"/>
        <end position="82"/>
    </location>
</feature>
<feature type="transmembrane region" description="Helical" evidence="1">
    <location>
        <begin position="118"/>
        <end position="140"/>
    </location>
</feature>
<dbReference type="AlphaFoldDB" id="A0A7V2SXH0"/>
<keyword evidence="1" id="KW-0812">Transmembrane</keyword>
<accession>A0A7V2SXH0</accession>
<feature type="transmembrane region" description="Helical" evidence="1">
    <location>
        <begin position="251"/>
        <end position="276"/>
    </location>
</feature>
<dbReference type="Proteomes" id="UP000885750">
    <property type="component" value="Unassembled WGS sequence"/>
</dbReference>
<dbReference type="EMBL" id="DRMS01000009">
    <property type="protein sequence ID" value="HFC91231.1"/>
    <property type="molecule type" value="Genomic_DNA"/>
</dbReference>
<feature type="transmembrane region" description="Helical" evidence="1">
    <location>
        <begin position="88"/>
        <end position="106"/>
    </location>
</feature>
<evidence type="ECO:0000256" key="1">
    <source>
        <dbReference type="SAM" id="Phobius"/>
    </source>
</evidence>
<comment type="caution">
    <text evidence="2">The sequence shown here is derived from an EMBL/GenBank/DDBJ whole genome shotgun (WGS) entry which is preliminary data.</text>
</comment>
<evidence type="ECO:0008006" key="3">
    <source>
        <dbReference type="Google" id="ProtNLM"/>
    </source>
</evidence>
<keyword evidence="1" id="KW-0472">Membrane</keyword>
<reference evidence="2" key="1">
    <citation type="journal article" date="2020" name="mSystems">
        <title>Genome- and Community-Level Interaction Insights into Carbon Utilization and Element Cycling Functions of Hydrothermarchaeota in Hydrothermal Sediment.</title>
        <authorList>
            <person name="Zhou Z."/>
            <person name="Liu Y."/>
            <person name="Xu W."/>
            <person name="Pan J."/>
            <person name="Luo Z.H."/>
            <person name="Li M."/>
        </authorList>
    </citation>
    <scope>NUCLEOTIDE SEQUENCE [LARGE SCALE GENOMIC DNA]</scope>
    <source>
        <strain evidence="2">HyVt-493</strain>
    </source>
</reference>
<organism evidence="2">
    <name type="scientific">Leucothrix mucor</name>
    <dbReference type="NCBI Taxonomy" id="45248"/>
    <lineage>
        <taxon>Bacteria</taxon>
        <taxon>Pseudomonadati</taxon>
        <taxon>Pseudomonadota</taxon>
        <taxon>Gammaproteobacteria</taxon>
        <taxon>Thiotrichales</taxon>
        <taxon>Thiotrichaceae</taxon>
        <taxon>Leucothrix</taxon>
    </lineage>
</organism>
<sequence>MKTFFKTLSQEIFDISYTLFKLMIPVIIAVKILEELGVIEYLGIILEPLMSLVGLPESMGLVWATTVMTSIYGGMVIFVSQAPTDLSVAQVTILGGMMLLAHGLPVEVRIAQKAGMSIWFSLLIRVGGGILYGWLLFYIYSAGDWLQQPNQLIWQAEVSTDTRLIAWGVTQLKSLAMIQIIIIALLFFLKILKRIGIEKLLAIILSPILKILGISTQATTITIVGITLGLAYGGGLLIKEAQQGKLAKKDVFTAIALLALLHSLIEDTLLILLLGADLSGVLWFRLLFSLVLISVFSRLVLKMNDKVFERVLCSKV</sequence>
<feature type="transmembrane region" description="Helical" evidence="1">
    <location>
        <begin position="220"/>
        <end position="239"/>
    </location>
</feature>